<comment type="caution">
    <text evidence="1">The sequence shown here is derived from an EMBL/GenBank/DDBJ whole genome shotgun (WGS) entry which is preliminary data.</text>
</comment>
<accession>A0ABP7GTP6</accession>
<evidence type="ECO:0008006" key="3">
    <source>
        <dbReference type="Google" id="ProtNLM"/>
    </source>
</evidence>
<evidence type="ECO:0000313" key="1">
    <source>
        <dbReference type="EMBL" id="GAA3773093.1"/>
    </source>
</evidence>
<evidence type="ECO:0000313" key="2">
    <source>
        <dbReference type="Proteomes" id="UP001500540"/>
    </source>
</evidence>
<dbReference type="InterPro" id="IPR023187">
    <property type="entry name" value="Tscrpt_reg_MarR-type_CS"/>
</dbReference>
<gene>
    <name evidence="1" type="ORF">GCM10022240_26320</name>
</gene>
<keyword evidence="2" id="KW-1185">Reference proteome</keyword>
<name>A0ABP7GTP6_9MICO</name>
<dbReference type="Proteomes" id="UP001500540">
    <property type="component" value="Unassembled WGS sequence"/>
</dbReference>
<dbReference type="RefSeq" id="WP_344784372.1">
    <property type="nucleotide sequence ID" value="NZ_BAABAF010000009.1"/>
</dbReference>
<reference evidence="2" key="1">
    <citation type="journal article" date="2019" name="Int. J. Syst. Evol. Microbiol.">
        <title>The Global Catalogue of Microorganisms (GCM) 10K type strain sequencing project: providing services to taxonomists for standard genome sequencing and annotation.</title>
        <authorList>
            <consortium name="The Broad Institute Genomics Platform"/>
            <consortium name="The Broad Institute Genome Sequencing Center for Infectious Disease"/>
            <person name="Wu L."/>
            <person name="Ma J."/>
        </authorList>
    </citation>
    <scope>NUCLEOTIDE SEQUENCE [LARGE SCALE GENOMIC DNA]</scope>
    <source>
        <strain evidence="2">JCM 16950</strain>
    </source>
</reference>
<organism evidence="1 2">
    <name type="scientific">Microbacterium kribbense</name>
    <dbReference type="NCBI Taxonomy" id="433645"/>
    <lineage>
        <taxon>Bacteria</taxon>
        <taxon>Bacillati</taxon>
        <taxon>Actinomycetota</taxon>
        <taxon>Actinomycetes</taxon>
        <taxon>Micrococcales</taxon>
        <taxon>Microbacteriaceae</taxon>
        <taxon>Microbacterium</taxon>
    </lineage>
</organism>
<dbReference type="InterPro" id="IPR036388">
    <property type="entry name" value="WH-like_DNA-bd_sf"/>
</dbReference>
<dbReference type="SUPFAM" id="SSF46785">
    <property type="entry name" value="Winged helix' DNA-binding domain"/>
    <property type="match status" value="1"/>
</dbReference>
<dbReference type="EMBL" id="BAABAF010000009">
    <property type="protein sequence ID" value="GAA3773093.1"/>
    <property type="molecule type" value="Genomic_DNA"/>
</dbReference>
<protein>
    <recommendedName>
        <fullName evidence="3">MarR family transcriptional regulator</fullName>
    </recommendedName>
</protein>
<sequence>MKKVDGVMDSTTGIERGAHRGQDVLLALPARLSRIHSIILQRLEVPLTFRQYRTISRVASGYSSMSQLAARANLTMAAVSEGVFALVKRDLLRTQAGVEDRRTVVLEATPAGIAAIEAGTEECDAIYDVLERLYWRATDFYKPGTSEKAI</sequence>
<dbReference type="PROSITE" id="PS01117">
    <property type="entry name" value="HTH_MARR_1"/>
    <property type="match status" value="1"/>
</dbReference>
<proteinExistence type="predicted"/>
<dbReference type="InterPro" id="IPR036390">
    <property type="entry name" value="WH_DNA-bd_sf"/>
</dbReference>
<dbReference type="Gene3D" id="1.10.10.10">
    <property type="entry name" value="Winged helix-like DNA-binding domain superfamily/Winged helix DNA-binding domain"/>
    <property type="match status" value="1"/>
</dbReference>